<dbReference type="Gramene" id="OE9A027977T1">
    <property type="protein sequence ID" value="OE9A027977C1"/>
    <property type="gene ID" value="OE9A027977"/>
</dbReference>
<keyword evidence="3" id="KW-1185">Reference proteome</keyword>
<accession>A0A8S0RPG8</accession>
<dbReference type="Proteomes" id="UP000594638">
    <property type="component" value="Unassembled WGS sequence"/>
</dbReference>
<organism evidence="2 3">
    <name type="scientific">Olea europaea subsp. europaea</name>
    <dbReference type="NCBI Taxonomy" id="158383"/>
    <lineage>
        <taxon>Eukaryota</taxon>
        <taxon>Viridiplantae</taxon>
        <taxon>Streptophyta</taxon>
        <taxon>Embryophyta</taxon>
        <taxon>Tracheophyta</taxon>
        <taxon>Spermatophyta</taxon>
        <taxon>Magnoliopsida</taxon>
        <taxon>eudicotyledons</taxon>
        <taxon>Gunneridae</taxon>
        <taxon>Pentapetalae</taxon>
        <taxon>asterids</taxon>
        <taxon>lamiids</taxon>
        <taxon>Lamiales</taxon>
        <taxon>Oleaceae</taxon>
        <taxon>Oleeae</taxon>
        <taxon>Olea</taxon>
    </lineage>
</organism>
<evidence type="ECO:0000256" key="1">
    <source>
        <dbReference type="SAM" id="MobiDB-lite"/>
    </source>
</evidence>
<evidence type="ECO:0000313" key="3">
    <source>
        <dbReference type="Proteomes" id="UP000594638"/>
    </source>
</evidence>
<dbReference type="EMBL" id="CACTIH010003659">
    <property type="protein sequence ID" value="CAA2980960.1"/>
    <property type="molecule type" value="Genomic_DNA"/>
</dbReference>
<sequence>MSPSTSRGVDRAVVESPFTAASTLESASPGDAAENSQQSPTSERRSTVGAFHRQQQKDKGIERGFNSNGNVKKLYENDSVQSFAGTIRESSRRCSTADHLNNSSLCLIEESPICNDPWRGESEERD</sequence>
<comment type="caution">
    <text evidence="2">The sequence shown here is derived from an EMBL/GenBank/DDBJ whole genome shotgun (WGS) entry which is preliminary data.</text>
</comment>
<name>A0A8S0RPG8_OLEEU</name>
<gene>
    <name evidence="2" type="ORF">OLEA9_A027977</name>
</gene>
<reference evidence="2 3" key="1">
    <citation type="submission" date="2019-12" db="EMBL/GenBank/DDBJ databases">
        <authorList>
            <person name="Alioto T."/>
            <person name="Alioto T."/>
            <person name="Gomez Garrido J."/>
        </authorList>
    </citation>
    <scope>NUCLEOTIDE SEQUENCE [LARGE SCALE GENOMIC DNA]</scope>
</reference>
<feature type="region of interest" description="Disordered" evidence="1">
    <location>
        <begin position="1"/>
        <end position="73"/>
    </location>
</feature>
<protein>
    <submittedName>
        <fullName evidence="2">Uncharacterized protein</fullName>
    </submittedName>
</protein>
<dbReference type="AlphaFoldDB" id="A0A8S0RPG8"/>
<proteinExistence type="predicted"/>
<evidence type="ECO:0000313" key="2">
    <source>
        <dbReference type="EMBL" id="CAA2980960.1"/>
    </source>
</evidence>